<feature type="region of interest" description="Disordered" evidence="1">
    <location>
        <begin position="119"/>
        <end position="138"/>
    </location>
</feature>
<feature type="region of interest" description="Disordered" evidence="1">
    <location>
        <begin position="1"/>
        <end position="58"/>
    </location>
</feature>
<evidence type="ECO:0000256" key="1">
    <source>
        <dbReference type="SAM" id="MobiDB-lite"/>
    </source>
</evidence>
<accession>A0A4Q0A2H3</accession>
<proteinExistence type="predicted"/>
<reference evidence="3" key="1">
    <citation type="journal article" date="2018" name="Nat. Microbiol.">
        <title>Leveraging single-cell genomics to expand the fungal tree of life.</title>
        <authorList>
            <person name="Ahrendt S.R."/>
            <person name="Quandt C.A."/>
            <person name="Ciobanu D."/>
            <person name="Clum A."/>
            <person name="Salamov A."/>
            <person name="Andreopoulos B."/>
            <person name="Cheng J.F."/>
            <person name="Woyke T."/>
            <person name="Pelin A."/>
            <person name="Henrissat B."/>
            <person name="Reynolds N.K."/>
            <person name="Benny G.L."/>
            <person name="Smith M.E."/>
            <person name="James T.Y."/>
            <person name="Grigoriev I.V."/>
        </authorList>
    </citation>
    <scope>NUCLEOTIDE SEQUENCE [LARGE SCALE GENOMIC DNA]</scope>
    <source>
        <strain evidence="3">RSA 468</strain>
    </source>
</reference>
<gene>
    <name evidence="2" type="ORF">BJ085DRAFT_34098</name>
</gene>
<organism evidence="2 3">
    <name type="scientific">Dimargaris cristalligena</name>
    <dbReference type="NCBI Taxonomy" id="215637"/>
    <lineage>
        <taxon>Eukaryota</taxon>
        <taxon>Fungi</taxon>
        <taxon>Fungi incertae sedis</taxon>
        <taxon>Zoopagomycota</taxon>
        <taxon>Kickxellomycotina</taxon>
        <taxon>Dimargaritomycetes</taxon>
        <taxon>Dimargaritales</taxon>
        <taxon>Dimargaritaceae</taxon>
        <taxon>Dimargaris</taxon>
    </lineage>
</organism>
<evidence type="ECO:0000313" key="2">
    <source>
        <dbReference type="EMBL" id="RKP40028.1"/>
    </source>
</evidence>
<dbReference type="STRING" id="215637.A0A4Q0A2H3"/>
<name>A0A4Q0A2H3_9FUNG</name>
<feature type="region of interest" description="Disordered" evidence="1">
    <location>
        <begin position="219"/>
        <end position="275"/>
    </location>
</feature>
<dbReference type="EMBL" id="ML002229">
    <property type="protein sequence ID" value="RKP40028.1"/>
    <property type="molecule type" value="Genomic_DNA"/>
</dbReference>
<feature type="region of interest" description="Disordered" evidence="1">
    <location>
        <begin position="170"/>
        <end position="192"/>
    </location>
</feature>
<dbReference type="AlphaFoldDB" id="A0A4Q0A2H3"/>
<keyword evidence="3" id="KW-1185">Reference proteome</keyword>
<protein>
    <submittedName>
        <fullName evidence="2">Uncharacterized protein</fullName>
    </submittedName>
</protein>
<sequence length="325" mass="35085">MRGPPRARRSAALPNKSAGSVKPRPGPLPSNRAPPIAATRTPEPKTPTKPTPRVLKNSSSLHQCALAKPSPAENHVNLAKPSIVSTRPPVPIPAPQGIQRGCNTAPTTATTTTTRITTTTTISPAPAPPVTARRSKRARDGITETNNEAEPIHWNPQRKRTLQNGLQRDLRAIDLSPRKSTTTSTSPPLHSTHTISYVAPVSYRPTRPNYYMFGVATPGASSTRSVTSRQQRRPAVPQNTPTLPTPAQHHSAGHHYHHQPSSPAPLPQYTTPRSSYNPFVISSSSVPPSSPTTTTTTEAVPYLELRNGKLHLALKNPARVVPRLF</sequence>
<feature type="compositionally biased region" description="Low complexity" evidence="1">
    <location>
        <begin position="178"/>
        <end position="192"/>
    </location>
</feature>
<dbReference type="Proteomes" id="UP000268162">
    <property type="component" value="Unassembled WGS sequence"/>
</dbReference>
<evidence type="ECO:0000313" key="3">
    <source>
        <dbReference type="Proteomes" id="UP000268162"/>
    </source>
</evidence>